<feature type="non-terminal residue" evidence="2">
    <location>
        <position position="92"/>
    </location>
</feature>
<proteinExistence type="predicted"/>
<evidence type="ECO:0000313" key="3">
    <source>
        <dbReference type="Proteomes" id="UP001479436"/>
    </source>
</evidence>
<reference evidence="2 3" key="1">
    <citation type="submission" date="2023-04" db="EMBL/GenBank/DDBJ databases">
        <title>Genome of Basidiobolus ranarum AG-B5.</title>
        <authorList>
            <person name="Stajich J.E."/>
            <person name="Carter-House D."/>
            <person name="Gryganskyi A."/>
        </authorList>
    </citation>
    <scope>NUCLEOTIDE SEQUENCE [LARGE SCALE GENOMIC DNA]</scope>
    <source>
        <strain evidence="2 3">AG-B5</strain>
    </source>
</reference>
<accession>A0ABR2WTK6</accession>
<name>A0ABR2WTK6_9FUNG</name>
<dbReference type="EMBL" id="JASJQH010000365">
    <property type="protein sequence ID" value="KAK9764800.1"/>
    <property type="molecule type" value="Genomic_DNA"/>
</dbReference>
<evidence type="ECO:0000313" key="2">
    <source>
        <dbReference type="EMBL" id="KAK9764800.1"/>
    </source>
</evidence>
<organism evidence="2 3">
    <name type="scientific">Basidiobolus ranarum</name>
    <dbReference type="NCBI Taxonomy" id="34480"/>
    <lineage>
        <taxon>Eukaryota</taxon>
        <taxon>Fungi</taxon>
        <taxon>Fungi incertae sedis</taxon>
        <taxon>Zoopagomycota</taxon>
        <taxon>Entomophthoromycotina</taxon>
        <taxon>Basidiobolomycetes</taxon>
        <taxon>Basidiobolales</taxon>
        <taxon>Basidiobolaceae</taxon>
        <taxon>Basidiobolus</taxon>
    </lineage>
</organism>
<keyword evidence="3" id="KW-1185">Reference proteome</keyword>
<feature type="transmembrane region" description="Helical" evidence="1">
    <location>
        <begin position="37"/>
        <end position="58"/>
    </location>
</feature>
<evidence type="ECO:0000256" key="1">
    <source>
        <dbReference type="SAM" id="Phobius"/>
    </source>
</evidence>
<sequence>LRLITETIAMVASERTITLFRPRCHLMVEIMWMKTGLKIAVTGILLTVHLELIQYHIYPQNLWKPMAMTSTYLPCQSLINGPLFLVVIIRVH</sequence>
<keyword evidence="1" id="KW-0472">Membrane</keyword>
<keyword evidence="1" id="KW-0812">Transmembrane</keyword>
<gene>
    <name evidence="2" type="ORF">K7432_007417</name>
</gene>
<keyword evidence="1" id="KW-1133">Transmembrane helix</keyword>
<feature type="non-terminal residue" evidence="2">
    <location>
        <position position="1"/>
    </location>
</feature>
<feature type="transmembrane region" description="Helical" evidence="1">
    <location>
        <begin position="70"/>
        <end position="89"/>
    </location>
</feature>
<protein>
    <submittedName>
        <fullName evidence="2">Uncharacterized protein</fullName>
    </submittedName>
</protein>
<comment type="caution">
    <text evidence="2">The sequence shown here is derived from an EMBL/GenBank/DDBJ whole genome shotgun (WGS) entry which is preliminary data.</text>
</comment>
<dbReference type="Proteomes" id="UP001479436">
    <property type="component" value="Unassembled WGS sequence"/>
</dbReference>